<dbReference type="AlphaFoldDB" id="A0A6A6YSL4"/>
<dbReference type="Proteomes" id="UP000504636">
    <property type="component" value="Unplaced"/>
</dbReference>
<accession>A0A6A6YSL4</accession>
<dbReference type="InterPro" id="IPR032675">
    <property type="entry name" value="LRR_dom_sf"/>
</dbReference>
<protein>
    <recommendedName>
        <fullName evidence="4">F-box domain-containing protein</fullName>
    </recommendedName>
</protein>
<dbReference type="EMBL" id="MU003698">
    <property type="protein sequence ID" value="KAF2811790.1"/>
    <property type="molecule type" value="Genomic_DNA"/>
</dbReference>
<dbReference type="RefSeq" id="XP_033578754.1">
    <property type="nucleotide sequence ID" value="XM_033725364.1"/>
</dbReference>
<evidence type="ECO:0000313" key="2">
    <source>
        <dbReference type="Proteomes" id="UP000504636"/>
    </source>
</evidence>
<reference evidence="3" key="3">
    <citation type="submission" date="2025-04" db="UniProtKB">
        <authorList>
            <consortium name="RefSeq"/>
        </authorList>
    </citation>
    <scope>IDENTIFICATION</scope>
    <source>
        <strain evidence="3">CBS 304.34</strain>
    </source>
</reference>
<dbReference type="GeneID" id="54466257"/>
<dbReference type="Gene3D" id="3.80.10.10">
    <property type="entry name" value="Ribonuclease Inhibitor"/>
    <property type="match status" value="1"/>
</dbReference>
<evidence type="ECO:0000313" key="1">
    <source>
        <dbReference type="EMBL" id="KAF2811790.1"/>
    </source>
</evidence>
<evidence type="ECO:0000313" key="3">
    <source>
        <dbReference type="RefSeq" id="XP_033578754.1"/>
    </source>
</evidence>
<keyword evidence="2" id="KW-1185">Reference proteome</keyword>
<evidence type="ECO:0008006" key="4">
    <source>
        <dbReference type="Google" id="ProtNLM"/>
    </source>
</evidence>
<reference evidence="1 3" key="1">
    <citation type="journal article" date="2020" name="Stud. Mycol.">
        <title>101 Dothideomycetes genomes: a test case for predicting lifestyles and emergence of pathogens.</title>
        <authorList>
            <person name="Haridas S."/>
            <person name="Albert R."/>
            <person name="Binder M."/>
            <person name="Bloem J."/>
            <person name="Labutti K."/>
            <person name="Salamov A."/>
            <person name="Andreopoulos B."/>
            <person name="Baker S."/>
            <person name="Barry K."/>
            <person name="Bills G."/>
            <person name="Bluhm B."/>
            <person name="Cannon C."/>
            <person name="Castanera R."/>
            <person name="Culley D."/>
            <person name="Daum C."/>
            <person name="Ezra D."/>
            <person name="Gonzalez J."/>
            <person name="Henrissat B."/>
            <person name="Kuo A."/>
            <person name="Liang C."/>
            <person name="Lipzen A."/>
            <person name="Lutzoni F."/>
            <person name="Magnuson J."/>
            <person name="Mondo S."/>
            <person name="Nolan M."/>
            <person name="Ohm R."/>
            <person name="Pangilinan J."/>
            <person name="Park H.-J."/>
            <person name="Ramirez L."/>
            <person name="Alfaro M."/>
            <person name="Sun H."/>
            <person name="Tritt A."/>
            <person name="Yoshinaga Y."/>
            <person name="Zwiers L.-H."/>
            <person name="Turgeon B."/>
            <person name="Goodwin S."/>
            <person name="Spatafora J."/>
            <person name="Crous P."/>
            <person name="Grigoriev I."/>
        </authorList>
    </citation>
    <scope>NUCLEOTIDE SEQUENCE</scope>
    <source>
        <strain evidence="1 3">CBS 304.34</strain>
    </source>
</reference>
<sequence length="279" mass="31636">MLPSKPLLGRLKDLQLDYLHGEEPALLSGRDSKYTFLYLPSLEKLQLSYGLTVENSWLRIFREQQHKSSVTELKIRGQINAPHIESLFHCFKALTTVDLRESDLGTEVMSGLSRHCTTLQHLTVLFGGEGPTGSPASFADFERLRTLCIYSKLIVDPYLVDGNPSPDPNLKAAQTLVHRLPESLQELYIGWNYRVPVANAERLSFAPLYYLACLLQQKHLPGLRRIALCGDYAQWPPDRRAQRYARDLEDKFAAARVELLFPDQSFMLGLSVGHELRGL</sequence>
<proteinExistence type="predicted"/>
<gene>
    <name evidence="1 3" type="ORF">BDZ99DRAFT_519037</name>
</gene>
<name>A0A6A6YSL4_9PEZI</name>
<dbReference type="SUPFAM" id="SSF52047">
    <property type="entry name" value="RNI-like"/>
    <property type="match status" value="1"/>
</dbReference>
<reference evidence="3" key="2">
    <citation type="submission" date="2020-04" db="EMBL/GenBank/DDBJ databases">
        <authorList>
            <consortium name="NCBI Genome Project"/>
        </authorList>
    </citation>
    <scope>NUCLEOTIDE SEQUENCE</scope>
    <source>
        <strain evidence="3">CBS 304.34</strain>
    </source>
</reference>
<organism evidence="1">
    <name type="scientific">Mytilinidion resinicola</name>
    <dbReference type="NCBI Taxonomy" id="574789"/>
    <lineage>
        <taxon>Eukaryota</taxon>
        <taxon>Fungi</taxon>
        <taxon>Dikarya</taxon>
        <taxon>Ascomycota</taxon>
        <taxon>Pezizomycotina</taxon>
        <taxon>Dothideomycetes</taxon>
        <taxon>Pleosporomycetidae</taxon>
        <taxon>Mytilinidiales</taxon>
        <taxon>Mytilinidiaceae</taxon>
        <taxon>Mytilinidion</taxon>
    </lineage>
</organism>